<dbReference type="GO" id="GO:0009116">
    <property type="term" value="P:nucleoside metabolic process"/>
    <property type="evidence" value="ECO:0007669"/>
    <property type="project" value="InterPro"/>
</dbReference>
<comment type="caution">
    <text evidence="6">The sequence shown here is derived from an EMBL/GenBank/DDBJ whole genome shotgun (WGS) entry which is preliminary data.</text>
</comment>
<dbReference type="AlphaFoldDB" id="A0A8K0PCN7"/>
<dbReference type="OrthoDB" id="194358at2759"/>
<dbReference type="PROSITE" id="PS50088">
    <property type="entry name" value="ANK_REPEAT"/>
    <property type="match status" value="2"/>
</dbReference>
<dbReference type="InterPro" id="IPR056884">
    <property type="entry name" value="NPHP3-like_N"/>
</dbReference>
<keyword evidence="1" id="KW-0677">Repeat</keyword>
<dbReference type="InterPro" id="IPR000845">
    <property type="entry name" value="Nucleoside_phosphorylase_d"/>
</dbReference>
<organism evidence="6 7">
    <name type="scientific">Elsinoe batatas</name>
    <dbReference type="NCBI Taxonomy" id="2601811"/>
    <lineage>
        <taxon>Eukaryota</taxon>
        <taxon>Fungi</taxon>
        <taxon>Dikarya</taxon>
        <taxon>Ascomycota</taxon>
        <taxon>Pezizomycotina</taxon>
        <taxon>Dothideomycetes</taxon>
        <taxon>Dothideomycetidae</taxon>
        <taxon>Myriangiales</taxon>
        <taxon>Elsinoaceae</taxon>
        <taxon>Elsinoe</taxon>
    </lineage>
</organism>
<feature type="domain" description="Nephrocystin 3-like N-terminal" evidence="5">
    <location>
        <begin position="346"/>
        <end position="517"/>
    </location>
</feature>
<dbReference type="InterPro" id="IPR036770">
    <property type="entry name" value="Ankyrin_rpt-contain_sf"/>
</dbReference>
<dbReference type="Gene3D" id="3.40.50.1580">
    <property type="entry name" value="Nucleoside phosphorylase domain"/>
    <property type="match status" value="1"/>
</dbReference>
<evidence type="ECO:0000259" key="5">
    <source>
        <dbReference type="Pfam" id="PF24883"/>
    </source>
</evidence>
<proteinExistence type="predicted"/>
<dbReference type="InterPro" id="IPR027417">
    <property type="entry name" value="P-loop_NTPase"/>
</dbReference>
<feature type="domain" description="DUF7069" evidence="4">
    <location>
        <begin position="547"/>
        <end position="604"/>
    </location>
</feature>
<dbReference type="PROSITE" id="PS50297">
    <property type="entry name" value="ANK_REP_REGION"/>
    <property type="match status" value="1"/>
</dbReference>
<gene>
    <name evidence="6" type="ORF">KVT40_007848</name>
</gene>
<name>A0A8K0PCN7_9PEZI</name>
<dbReference type="PANTHER" id="PTHR46082:SF11">
    <property type="entry name" value="AAA+ ATPASE DOMAIN-CONTAINING PROTEIN-RELATED"/>
    <property type="match status" value="1"/>
</dbReference>
<evidence type="ECO:0000313" key="6">
    <source>
        <dbReference type="EMBL" id="KAG8624781.1"/>
    </source>
</evidence>
<dbReference type="SUPFAM" id="SSF48403">
    <property type="entry name" value="Ankyrin repeat"/>
    <property type="match status" value="1"/>
</dbReference>
<evidence type="ECO:0000313" key="7">
    <source>
        <dbReference type="Proteomes" id="UP000809789"/>
    </source>
</evidence>
<dbReference type="EMBL" id="JAESVG020000009">
    <property type="protein sequence ID" value="KAG8624781.1"/>
    <property type="molecule type" value="Genomic_DNA"/>
</dbReference>
<dbReference type="Gene3D" id="1.25.40.20">
    <property type="entry name" value="Ankyrin repeat-containing domain"/>
    <property type="match status" value="1"/>
</dbReference>
<evidence type="ECO:0000256" key="2">
    <source>
        <dbReference type="PROSITE-ProRule" id="PRU00023"/>
    </source>
</evidence>
<evidence type="ECO:0000259" key="3">
    <source>
        <dbReference type="Pfam" id="PF01048"/>
    </source>
</evidence>
<evidence type="ECO:0000259" key="4">
    <source>
        <dbReference type="Pfam" id="PF23239"/>
    </source>
</evidence>
<dbReference type="InterPro" id="IPR035994">
    <property type="entry name" value="Nucleoside_phosphorylase_sf"/>
</dbReference>
<feature type="repeat" description="ANK" evidence="2">
    <location>
        <begin position="876"/>
        <end position="908"/>
    </location>
</feature>
<dbReference type="PANTHER" id="PTHR46082">
    <property type="entry name" value="ATP/GTP-BINDING PROTEIN-RELATED"/>
    <property type="match status" value="1"/>
</dbReference>
<dbReference type="SUPFAM" id="SSF52540">
    <property type="entry name" value="P-loop containing nucleoside triphosphate hydrolases"/>
    <property type="match status" value="1"/>
</dbReference>
<keyword evidence="2" id="KW-0040">ANK repeat</keyword>
<dbReference type="Pfam" id="PF12796">
    <property type="entry name" value="Ank_2"/>
    <property type="match status" value="2"/>
</dbReference>
<protein>
    <submittedName>
        <fullName evidence="6">Uncharacterized protein</fullName>
    </submittedName>
</protein>
<keyword evidence="7" id="KW-1185">Reference proteome</keyword>
<dbReference type="InterPro" id="IPR002110">
    <property type="entry name" value="Ankyrin_rpt"/>
</dbReference>
<accession>A0A8K0PCN7</accession>
<dbReference type="Pfam" id="PF01048">
    <property type="entry name" value="PNP_UDP_1"/>
    <property type="match status" value="1"/>
</dbReference>
<evidence type="ECO:0000256" key="1">
    <source>
        <dbReference type="ARBA" id="ARBA00022737"/>
    </source>
</evidence>
<dbReference type="Proteomes" id="UP000809789">
    <property type="component" value="Unassembled WGS sequence"/>
</dbReference>
<dbReference type="Pfam" id="PF23239">
    <property type="entry name" value="DUF7069"/>
    <property type="match status" value="1"/>
</dbReference>
<dbReference type="SUPFAM" id="SSF53167">
    <property type="entry name" value="Purine and uridine phosphorylases"/>
    <property type="match status" value="1"/>
</dbReference>
<feature type="domain" description="Nucleoside phosphorylase" evidence="3">
    <location>
        <begin position="36"/>
        <end position="264"/>
    </location>
</feature>
<dbReference type="InterPro" id="IPR055497">
    <property type="entry name" value="DUF7069"/>
</dbReference>
<dbReference type="GO" id="GO:0003824">
    <property type="term" value="F:catalytic activity"/>
    <property type="evidence" value="ECO:0007669"/>
    <property type="project" value="InterPro"/>
</dbReference>
<sequence>MVSQHLPSQDDFRIGWIAALSTEAIAAKQMLDEHFDIADIEQDQSDTNIYTFGRIGSHHVVITRLPEGRDGTIAAAEVAVHMARTFSRSLRLVLVVGLGGAISPLQNDIRLGDIVVGVPNGQCPGVVQYDYGKYLDGDPFVRKGTLNDPPSAILGAVSILKEKEAVDEHQYPAFMDTVANKSPKLAKLYARPASDTDRLPAREDMKSRSHYGTIASGNAVIKSARKREMIRQETGALACDMEAAGLMKAFPTLVIRGICDYADSYKRDIWHNYAALAAAAYAKELTLCTPSYGLARHDPVNNLLAERHHVEIKDRQTTQEENLCLQSLKIGEYEEYKDIHQDAHKGTCKWVLENRQYLARRDQPQETFLVVTADPGCGKSVLAKTLIDCYFTQDHLGNVTVCHFFLKVGDQQSTISQALCAILHQLFISKPNLLQHAVKEWRRHGQSLRNEVSLLSRILSDALSDNSTGNTIVVLDGLDECREDQQERLVKLLSTMSFTAPIAATNKSWHKFLVTSRPYRRIQSILAQNFSNLSQIHLRGEEENKRIHEEINIVISWRVARLAVELGLTSLQAQQLEAQLLAFEHRTYLWLYLVVDEIRTTYLDTLRYTEEVIPRLPQSVDQAYEKILERVRDFDTAKLMLRVIVGARRPLSVEELAVVLGMATKSDGVSLSSMVLDTASLESKIRSTCGLFVFFQDSKAHLIHQTARDFLLRTQLVANRVFSWQLDQHNTSRLFARICTRYLVMLDEETPVSDHARSRRIQSQAKSKGYSLTRFAPTRPEQSIVDLFRYSASYWPDLVADTSADAQLELLAETRILHQHAAERRRSWFGVYWTTHHNDKCIQLPTKNLAALTGHVALMQAYLDERTDDIDTYDGQDRNSLVWASERGHFTLVKMLVERGAAVNAIHPYYGSAVNVALSKGFEQIALYLVRAGADIHKQCKYSGDTFHIAALAGADDTVKEILSMGYNIDTINGELGTALEAAASRGHISTIRLLLERHAQVNISVGEYRCALGAASYGNHRQAINILIRAGASLSNYKLLEYVITNCSASILLYLFKHGLDIEPSSDETKKASDLALERRAHNMIEMLLLEGATPGLEWKSSDLEEFRHQLWYRDLCQVLSLPVSPVRTQTLSNMEKGGGYLESTIEDLR</sequence>
<dbReference type="Gene3D" id="3.40.50.300">
    <property type="entry name" value="P-loop containing nucleotide triphosphate hydrolases"/>
    <property type="match status" value="1"/>
</dbReference>
<feature type="repeat" description="ANK" evidence="2">
    <location>
        <begin position="975"/>
        <end position="1007"/>
    </location>
</feature>
<dbReference type="SMART" id="SM00248">
    <property type="entry name" value="ANK"/>
    <property type="match status" value="5"/>
</dbReference>
<dbReference type="InterPro" id="IPR053137">
    <property type="entry name" value="NLR-like"/>
</dbReference>
<dbReference type="Pfam" id="PF24883">
    <property type="entry name" value="NPHP3_N"/>
    <property type="match status" value="1"/>
</dbReference>
<reference evidence="6" key="1">
    <citation type="submission" date="2021-07" db="EMBL/GenBank/DDBJ databases">
        <title>Elsinoe batatas strain:CRI-CJ2 Genome sequencing and assembly.</title>
        <authorList>
            <person name="Huang L."/>
        </authorList>
    </citation>
    <scope>NUCLEOTIDE SEQUENCE</scope>
    <source>
        <strain evidence="6">CRI-CJ2</strain>
    </source>
</reference>